<feature type="compositionally biased region" description="Basic and acidic residues" evidence="1">
    <location>
        <begin position="548"/>
        <end position="565"/>
    </location>
</feature>
<evidence type="ECO:0000313" key="2">
    <source>
        <dbReference type="EMBL" id="SCU75071.1"/>
    </source>
</evidence>
<proteinExistence type="predicted"/>
<dbReference type="EMBL" id="FMSH01000136">
    <property type="protein sequence ID" value="SCU75071.1"/>
    <property type="molecule type" value="Genomic_DNA"/>
</dbReference>
<accession>A0A1K0J7L1</accession>
<dbReference type="RefSeq" id="WP_340523145.1">
    <property type="nucleotide sequence ID" value="NZ_FMSH01000136.1"/>
</dbReference>
<reference evidence="2" key="1">
    <citation type="submission" date="2016-09" db="EMBL/GenBank/DDBJ databases">
        <authorList>
            <person name="Capua I."/>
            <person name="De Benedictis P."/>
            <person name="Joannis T."/>
            <person name="Lombin L.H."/>
            <person name="Cattoli G."/>
        </authorList>
    </citation>
    <scope>NUCLEOTIDE SEQUENCE</scope>
    <source>
        <strain evidence="2">B9</strain>
    </source>
</reference>
<feature type="compositionally biased region" description="Basic and acidic residues" evidence="1">
    <location>
        <begin position="25"/>
        <end position="38"/>
    </location>
</feature>
<evidence type="ECO:0008006" key="3">
    <source>
        <dbReference type="Google" id="ProtNLM"/>
    </source>
</evidence>
<evidence type="ECO:0000256" key="1">
    <source>
        <dbReference type="SAM" id="MobiDB-lite"/>
    </source>
</evidence>
<name>A0A1K0J7L1_CUPNE</name>
<feature type="region of interest" description="Disordered" evidence="1">
    <location>
        <begin position="88"/>
        <end position="111"/>
    </location>
</feature>
<feature type="region of interest" description="Disordered" evidence="1">
    <location>
        <begin position="15"/>
        <end position="76"/>
    </location>
</feature>
<protein>
    <recommendedName>
        <fullName evidence="3">Actin-like ATPase domain-containing protein</fullName>
    </recommendedName>
</protein>
<feature type="region of interest" description="Disordered" evidence="1">
    <location>
        <begin position="542"/>
        <end position="565"/>
    </location>
</feature>
<sequence length="565" mass="62402">MNDWKGVLRELKKGLTSTKKKDGRCRHGDADTKSKIVGEIESNWLKAEKDRAKLRSPETPAGKPQRPVPQPNSASRVQANVVKPALAPTANASSSSGKDHPQKLPGVPGALNRLHRGELTRRSFYKSPEPWVMAGGRTQYSSSRSGRPVEIVIGLDFGTSYTKTAVGLMDQILPVSWEGVSAIPNSYLLPTEYSELEDGSCQFGQAPNVSFERVHQRLKQPFIDPAVSTLSIAKAAVFLALVLRYVRAWIYHHHGSKIGSSQIRWLLNIGTPSNGLETERLETAYRKLGSLAWSLSLTEADIKLTTAQQEISNWKSIIEQVDLIDLQVRPEFVAQIAGYIHSAQRKQGLHALADIGGGTLDLVTFIVHEKDEESVFPFLVPEVCVLGTQMLNQNRLVDAPPCDDVSLPDELQPVLNPREYAEVSGISEEQVRQRDEIFWETVRGLVQNVFYRTKQKRYRLSPAWTGGLPTFLTGGGGKVDGYATSLQSGGQHSARTVNLIPLPPHPRLANFSGESDDYQRISVACGLALDAFSLGQIVPAKDVEDDVADPKRPKERPDRDDLYPH</sequence>
<feature type="compositionally biased region" description="Basic and acidic residues" evidence="1">
    <location>
        <begin position="46"/>
        <end position="56"/>
    </location>
</feature>
<organism evidence="2">
    <name type="scientific">Cupriavidus necator</name>
    <name type="common">Alcaligenes eutrophus</name>
    <name type="synonym">Ralstonia eutropha</name>
    <dbReference type="NCBI Taxonomy" id="106590"/>
    <lineage>
        <taxon>Bacteria</taxon>
        <taxon>Pseudomonadati</taxon>
        <taxon>Pseudomonadota</taxon>
        <taxon>Betaproteobacteria</taxon>
        <taxon>Burkholderiales</taxon>
        <taxon>Burkholderiaceae</taxon>
        <taxon>Cupriavidus</taxon>
    </lineage>
</organism>
<gene>
    <name evidence="2" type="ORF">CNECB9_2200028</name>
</gene>
<dbReference type="AlphaFoldDB" id="A0A1K0J7L1"/>